<dbReference type="OrthoDB" id="3061714at2759"/>
<gene>
    <name evidence="1" type="ORF">EV702DRAFT_1050858</name>
</gene>
<evidence type="ECO:0000313" key="2">
    <source>
        <dbReference type="Proteomes" id="UP000714275"/>
    </source>
</evidence>
<dbReference type="AlphaFoldDB" id="A0A9P6ZH12"/>
<comment type="caution">
    <text evidence="1">The sequence shown here is derived from an EMBL/GenBank/DDBJ whole genome shotgun (WGS) entry which is preliminary data.</text>
</comment>
<evidence type="ECO:0000313" key="1">
    <source>
        <dbReference type="EMBL" id="KAG1765864.1"/>
    </source>
</evidence>
<name>A0A9P6ZH12_9AGAM</name>
<organism evidence="1 2">
    <name type="scientific">Suillus placidus</name>
    <dbReference type="NCBI Taxonomy" id="48579"/>
    <lineage>
        <taxon>Eukaryota</taxon>
        <taxon>Fungi</taxon>
        <taxon>Dikarya</taxon>
        <taxon>Basidiomycota</taxon>
        <taxon>Agaricomycotina</taxon>
        <taxon>Agaricomycetes</taxon>
        <taxon>Agaricomycetidae</taxon>
        <taxon>Boletales</taxon>
        <taxon>Suillineae</taxon>
        <taxon>Suillaceae</taxon>
        <taxon>Suillus</taxon>
    </lineage>
</organism>
<sequence length="273" mass="30562">MTTLNQFTVFWEAARGCGIVTSGPDIPPLRLSDQMKQYGVPTKLKLLPDAQQLMEQHIDTVGIDREHFICTVESQDLAFQLLDCLHVHIPTLLQRDVRSKLAIHNTDTKVLKSKGPHGKIQPSAYSRVTCLLQCSCGTDHTAGTNGSKLQEIPWKNVGCLVWVKVIATHFTSDNSLVVIEEVSGIFDHSSACEAELEMDHDPCIPLHPELREFALALLRLNTPLMQLQEQCHSFAKQKWGDLAGDTHARYMLMSHDSTSLYRTIAREIGIPQQ</sequence>
<protein>
    <submittedName>
        <fullName evidence="1">Uncharacterized protein</fullName>
    </submittedName>
</protein>
<dbReference type="EMBL" id="JABBWD010000102">
    <property type="protein sequence ID" value="KAG1765864.1"/>
    <property type="molecule type" value="Genomic_DNA"/>
</dbReference>
<keyword evidence="2" id="KW-1185">Reference proteome</keyword>
<proteinExistence type="predicted"/>
<accession>A0A9P6ZH12</accession>
<reference evidence="1" key="1">
    <citation type="journal article" date="2020" name="New Phytol.">
        <title>Comparative genomics reveals dynamic genome evolution in host specialist ectomycorrhizal fungi.</title>
        <authorList>
            <person name="Lofgren L.A."/>
            <person name="Nguyen N.H."/>
            <person name="Vilgalys R."/>
            <person name="Ruytinx J."/>
            <person name="Liao H.L."/>
            <person name="Branco S."/>
            <person name="Kuo A."/>
            <person name="LaButti K."/>
            <person name="Lipzen A."/>
            <person name="Andreopoulos W."/>
            <person name="Pangilinan J."/>
            <person name="Riley R."/>
            <person name="Hundley H."/>
            <person name="Na H."/>
            <person name="Barry K."/>
            <person name="Grigoriev I.V."/>
            <person name="Stajich J.E."/>
            <person name="Kennedy P.G."/>
        </authorList>
    </citation>
    <scope>NUCLEOTIDE SEQUENCE</scope>
    <source>
        <strain evidence="1">DOB743</strain>
    </source>
</reference>
<dbReference type="Proteomes" id="UP000714275">
    <property type="component" value="Unassembled WGS sequence"/>
</dbReference>